<protein>
    <submittedName>
        <fullName evidence="1">Uncharacterized protein</fullName>
    </submittedName>
</protein>
<organism evidence="1 2">
    <name type="scientific">Bugula neritina</name>
    <name type="common">Brown bryozoan</name>
    <name type="synonym">Sertularia neritina</name>
    <dbReference type="NCBI Taxonomy" id="10212"/>
    <lineage>
        <taxon>Eukaryota</taxon>
        <taxon>Metazoa</taxon>
        <taxon>Spiralia</taxon>
        <taxon>Lophotrochozoa</taxon>
        <taxon>Bryozoa</taxon>
        <taxon>Gymnolaemata</taxon>
        <taxon>Cheilostomatida</taxon>
        <taxon>Flustrina</taxon>
        <taxon>Buguloidea</taxon>
        <taxon>Bugulidae</taxon>
        <taxon>Bugula</taxon>
    </lineage>
</organism>
<dbReference type="EMBL" id="VXIV02001558">
    <property type="protein sequence ID" value="KAF6031825.1"/>
    <property type="molecule type" value="Genomic_DNA"/>
</dbReference>
<evidence type="ECO:0000313" key="2">
    <source>
        <dbReference type="Proteomes" id="UP000593567"/>
    </source>
</evidence>
<comment type="caution">
    <text evidence="1">The sequence shown here is derived from an EMBL/GenBank/DDBJ whole genome shotgun (WGS) entry which is preliminary data.</text>
</comment>
<keyword evidence="2" id="KW-1185">Reference proteome</keyword>
<sequence>MIADAIESQINIDAYNHVYVKLGAERGICTAVSVHFAGEKAKEYQQKFSTKSLQPPYRSIHTDTCNKGAIGTAVSSLLMMLSLMKFIL</sequence>
<proteinExistence type="predicted"/>
<accession>A0A7J7K0X8</accession>
<dbReference type="Proteomes" id="UP000593567">
    <property type="component" value="Unassembled WGS sequence"/>
</dbReference>
<gene>
    <name evidence="1" type="ORF">EB796_009830</name>
</gene>
<name>A0A7J7K0X8_BUGNE</name>
<evidence type="ECO:0000313" key="1">
    <source>
        <dbReference type="EMBL" id="KAF6031825.1"/>
    </source>
</evidence>
<reference evidence="1" key="1">
    <citation type="submission" date="2020-06" db="EMBL/GenBank/DDBJ databases">
        <title>Draft genome of Bugula neritina, a colonial animal packing powerful symbionts and potential medicines.</title>
        <authorList>
            <person name="Rayko M."/>
        </authorList>
    </citation>
    <scope>NUCLEOTIDE SEQUENCE [LARGE SCALE GENOMIC DNA]</scope>
    <source>
        <strain evidence="1">Kwan_BN1</strain>
    </source>
</reference>
<dbReference type="AlphaFoldDB" id="A0A7J7K0X8"/>